<dbReference type="Gene3D" id="3.90.1150.10">
    <property type="entry name" value="Aspartate Aminotransferase, domain 1"/>
    <property type="match status" value="1"/>
</dbReference>
<dbReference type="InterPro" id="IPR005814">
    <property type="entry name" value="Aminotrans_3"/>
</dbReference>
<dbReference type="Pfam" id="PF00202">
    <property type="entry name" value="Aminotran_3"/>
    <property type="match status" value="1"/>
</dbReference>
<accession>A0A1I0VG74</accession>
<dbReference type="PIRSF" id="PIRSF000521">
    <property type="entry name" value="Transaminase_4ab_Lys_Orn"/>
    <property type="match status" value="1"/>
</dbReference>
<dbReference type="GO" id="GO:0047298">
    <property type="term" value="F:(S)-3-amino-2-methylpropionate transaminase activity"/>
    <property type="evidence" value="ECO:0007669"/>
    <property type="project" value="UniProtKB-EC"/>
</dbReference>
<proteinExistence type="inferred from homology"/>
<dbReference type="Proteomes" id="UP000199012">
    <property type="component" value="Unassembled WGS sequence"/>
</dbReference>
<dbReference type="CDD" id="cd00610">
    <property type="entry name" value="OAT_like"/>
    <property type="match status" value="1"/>
</dbReference>
<dbReference type="GO" id="GO:0034386">
    <property type="term" value="F:4-aminobutyrate:2-oxoglutarate transaminase activity"/>
    <property type="evidence" value="ECO:0007669"/>
    <property type="project" value="UniProtKB-EC"/>
</dbReference>
<dbReference type="SUPFAM" id="SSF53383">
    <property type="entry name" value="PLP-dependent transferases"/>
    <property type="match status" value="1"/>
</dbReference>
<comment type="catalytic activity">
    <reaction evidence="1">
        <text>(S)-3-amino-2-methylpropanoate + 2-oxoglutarate = 2-methyl-3-oxopropanoate + L-glutamate</text>
        <dbReference type="Rhea" id="RHEA:13993"/>
        <dbReference type="ChEBI" id="CHEBI:16810"/>
        <dbReference type="ChEBI" id="CHEBI:29985"/>
        <dbReference type="ChEBI" id="CHEBI:57700"/>
        <dbReference type="ChEBI" id="CHEBI:58655"/>
        <dbReference type="EC" id="2.6.1.22"/>
    </reaction>
</comment>
<dbReference type="InterPro" id="IPR004632">
    <property type="entry name" value="4NH2But_aminotransferase_bac"/>
</dbReference>
<dbReference type="GO" id="GO:0042802">
    <property type="term" value="F:identical protein binding"/>
    <property type="evidence" value="ECO:0007669"/>
    <property type="project" value="TreeGrafter"/>
</dbReference>
<comment type="catalytic activity">
    <reaction evidence="14">
        <text>4-aminobutanoate + 2-oxoglutarate = succinate semialdehyde + L-glutamate</text>
        <dbReference type="Rhea" id="RHEA:23352"/>
        <dbReference type="ChEBI" id="CHEBI:16810"/>
        <dbReference type="ChEBI" id="CHEBI:29985"/>
        <dbReference type="ChEBI" id="CHEBI:57706"/>
        <dbReference type="ChEBI" id="CHEBI:59888"/>
        <dbReference type="EC" id="2.6.1.19"/>
    </reaction>
</comment>
<dbReference type="RefSeq" id="WP_090030158.1">
    <property type="nucleotide sequence ID" value="NZ_BONM01000003.1"/>
</dbReference>
<dbReference type="GO" id="GO:0009448">
    <property type="term" value="P:gamma-aminobutyric acid metabolic process"/>
    <property type="evidence" value="ECO:0007669"/>
    <property type="project" value="InterPro"/>
</dbReference>
<dbReference type="InterPro" id="IPR015422">
    <property type="entry name" value="PyrdxlP-dep_Trfase_small"/>
</dbReference>
<keyword evidence="7 18" id="KW-0032">Aminotransferase</keyword>
<dbReference type="GO" id="GO:0030170">
    <property type="term" value="F:pyridoxal phosphate binding"/>
    <property type="evidence" value="ECO:0007669"/>
    <property type="project" value="InterPro"/>
</dbReference>
<comment type="pathway">
    <text evidence="3">Amino-acid degradation; 4-aminobutanoate degradation.</text>
</comment>
<evidence type="ECO:0000256" key="15">
    <source>
        <dbReference type="ARBA" id="ARBA00050054"/>
    </source>
</evidence>
<dbReference type="FunFam" id="3.40.640.10:FF:000013">
    <property type="entry name" value="4-aminobutyrate aminotransferase"/>
    <property type="match status" value="1"/>
</dbReference>
<comment type="cofactor">
    <cofactor evidence="2">
        <name>pyridoxal 5'-phosphate</name>
        <dbReference type="ChEBI" id="CHEBI:597326"/>
    </cofactor>
</comment>
<dbReference type="EMBL" id="FOKA01000001">
    <property type="protein sequence ID" value="SFA75364.1"/>
    <property type="molecule type" value="Genomic_DNA"/>
</dbReference>
<evidence type="ECO:0000256" key="5">
    <source>
        <dbReference type="ARBA" id="ARBA00012876"/>
    </source>
</evidence>
<keyword evidence="19" id="KW-1185">Reference proteome</keyword>
<evidence type="ECO:0000256" key="9">
    <source>
        <dbReference type="ARBA" id="ARBA00022898"/>
    </source>
</evidence>
<evidence type="ECO:0000256" key="8">
    <source>
        <dbReference type="ARBA" id="ARBA00022679"/>
    </source>
</evidence>
<dbReference type="EC" id="2.6.1.19" evidence="6"/>
<evidence type="ECO:0000313" key="18">
    <source>
        <dbReference type="EMBL" id="SFA75364.1"/>
    </source>
</evidence>
<evidence type="ECO:0000313" key="19">
    <source>
        <dbReference type="Proteomes" id="UP000199012"/>
    </source>
</evidence>
<evidence type="ECO:0000256" key="12">
    <source>
        <dbReference type="ARBA" id="ARBA00030857"/>
    </source>
</evidence>
<evidence type="ECO:0000256" key="3">
    <source>
        <dbReference type="ARBA" id="ARBA00005176"/>
    </source>
</evidence>
<evidence type="ECO:0000256" key="1">
    <source>
        <dbReference type="ARBA" id="ARBA00001750"/>
    </source>
</evidence>
<dbReference type="PROSITE" id="PS00600">
    <property type="entry name" value="AA_TRANSFER_CLASS_3"/>
    <property type="match status" value="1"/>
</dbReference>
<dbReference type="NCBIfam" id="TIGR00700">
    <property type="entry name" value="GABAtrnsam"/>
    <property type="match status" value="1"/>
</dbReference>
<reference evidence="18 19" key="1">
    <citation type="submission" date="2016-10" db="EMBL/GenBank/DDBJ databases">
        <authorList>
            <person name="de Groot N.N."/>
        </authorList>
    </citation>
    <scope>NUCLEOTIDE SEQUENCE [LARGE SCALE GENOMIC DNA]</scope>
    <source>
        <strain evidence="18 19">CGMCC 4.6945</strain>
    </source>
</reference>
<sequence length="486" mass="49085">MTAISAPPAVPDVDGDAPLEQSRLLRTAVPGPRSLALTARRAQVVPPAVGSAVPVWAARAGGGVVEDVDGNRLVDLGAGIAVTSVGVSHPDVVAAVAAQAAAFTHTCFMVTPYEPYVAVAEALARLTPGDHAKRSVLVTSGAEAVENAVKVARRATGRDAVLVLDHAYHGRTNLTMAMTARAMPYKAGFGPFAGEVYRVPASYPLRDPVGMTGEEAAARLVDVATRQVGADRVAALVAEPVLGEGGFVVPAPGFWPALARWCAEHGVVLVADEVQTGFARTGAMFALEHEGVVPDLVTTAKGIAGGLPLAAATGRAELMDAVHPGGLGGTYGGNPVACAAALAAIEVYERDDLAAAARRIEAQVRGRLEPLVGTVPGVAEVRGRGAMLAVELVEPGDGLVPDRAAAARVAAACAAAGVIVLTCGTWGNVVRLLPPLVIDPALLDDALDVLVAALRGQEPPPAPGEASATTLAGSRPGPAVGGGRDA</sequence>
<dbReference type="NCBIfam" id="NF004714">
    <property type="entry name" value="PRK06058.1"/>
    <property type="match status" value="1"/>
</dbReference>
<evidence type="ECO:0000256" key="11">
    <source>
        <dbReference type="ARBA" id="ARBA00030204"/>
    </source>
</evidence>
<evidence type="ECO:0000256" key="16">
    <source>
        <dbReference type="RuleBase" id="RU003560"/>
    </source>
</evidence>
<protein>
    <recommendedName>
        <fullName evidence="12">(S)-3-amino-2-methylpropionate transaminase</fullName>
        <ecNumber evidence="6">2.6.1.19</ecNumber>
        <ecNumber evidence="5">2.6.1.22</ecNumber>
    </recommendedName>
    <alternativeName>
        <fullName evidence="13">GABA aminotransferase</fullName>
    </alternativeName>
    <alternativeName>
        <fullName evidence="11">Gamma-amino-N-butyrate transaminase</fullName>
    </alternativeName>
    <alternativeName>
        <fullName evidence="15">Glutamate:succinic semialdehyde transaminase</fullName>
    </alternativeName>
    <alternativeName>
        <fullName evidence="10">L-AIBAT</fullName>
    </alternativeName>
</protein>
<dbReference type="Gene3D" id="3.40.640.10">
    <property type="entry name" value="Type I PLP-dependent aspartate aminotransferase-like (Major domain)"/>
    <property type="match status" value="1"/>
</dbReference>
<dbReference type="InterPro" id="IPR015424">
    <property type="entry name" value="PyrdxlP-dep_Trfase"/>
</dbReference>
<evidence type="ECO:0000256" key="17">
    <source>
        <dbReference type="SAM" id="MobiDB-lite"/>
    </source>
</evidence>
<dbReference type="EC" id="2.6.1.22" evidence="5"/>
<dbReference type="InterPro" id="IPR050103">
    <property type="entry name" value="Class-III_PLP-dep_AT"/>
</dbReference>
<evidence type="ECO:0000256" key="10">
    <source>
        <dbReference type="ARBA" id="ARBA00029760"/>
    </source>
</evidence>
<feature type="region of interest" description="Disordered" evidence="17">
    <location>
        <begin position="458"/>
        <end position="486"/>
    </location>
</feature>
<dbReference type="InterPro" id="IPR049704">
    <property type="entry name" value="Aminotrans_3_PPA_site"/>
</dbReference>
<evidence type="ECO:0000256" key="2">
    <source>
        <dbReference type="ARBA" id="ARBA00001933"/>
    </source>
</evidence>
<dbReference type="AlphaFoldDB" id="A0A1I0VG74"/>
<evidence type="ECO:0000256" key="6">
    <source>
        <dbReference type="ARBA" id="ARBA00012912"/>
    </source>
</evidence>
<dbReference type="InterPro" id="IPR015421">
    <property type="entry name" value="PyrdxlP-dep_Trfase_major"/>
</dbReference>
<gene>
    <name evidence="18" type="ORF">SAMN05421867_101376</name>
</gene>
<keyword evidence="9 16" id="KW-0663">Pyridoxal phosphate</keyword>
<evidence type="ECO:0000256" key="4">
    <source>
        <dbReference type="ARBA" id="ARBA00008954"/>
    </source>
</evidence>
<comment type="similarity">
    <text evidence="4 16">Belongs to the class-III pyridoxal-phosphate-dependent aminotransferase family.</text>
</comment>
<evidence type="ECO:0000256" key="14">
    <source>
        <dbReference type="ARBA" id="ARBA00048021"/>
    </source>
</evidence>
<dbReference type="STRING" id="988821.SAMN05421867_101376"/>
<keyword evidence="8 18" id="KW-0808">Transferase</keyword>
<dbReference type="OrthoDB" id="3246809at2"/>
<evidence type="ECO:0000256" key="13">
    <source>
        <dbReference type="ARBA" id="ARBA00031787"/>
    </source>
</evidence>
<dbReference type="PANTHER" id="PTHR11986">
    <property type="entry name" value="AMINOTRANSFERASE CLASS III"/>
    <property type="match status" value="1"/>
</dbReference>
<name>A0A1I0VG74_9CELL</name>
<organism evidence="18 19">
    <name type="scientific">Cellulomonas marina</name>
    <dbReference type="NCBI Taxonomy" id="988821"/>
    <lineage>
        <taxon>Bacteria</taxon>
        <taxon>Bacillati</taxon>
        <taxon>Actinomycetota</taxon>
        <taxon>Actinomycetes</taxon>
        <taxon>Micrococcales</taxon>
        <taxon>Cellulomonadaceae</taxon>
        <taxon>Cellulomonas</taxon>
    </lineage>
</organism>
<evidence type="ECO:0000256" key="7">
    <source>
        <dbReference type="ARBA" id="ARBA00022576"/>
    </source>
</evidence>